<keyword evidence="3" id="KW-1185">Reference proteome</keyword>
<dbReference type="EMBL" id="MWPQ01000049">
    <property type="protein sequence ID" value="OPH82078.1"/>
    <property type="molecule type" value="Genomic_DNA"/>
</dbReference>
<keyword evidence="1" id="KW-0812">Transmembrane</keyword>
<keyword evidence="1" id="KW-0472">Membrane</keyword>
<name>A0A1V4HVS2_NITVU</name>
<gene>
    <name evidence="2" type="ORF">B2M20_12850</name>
</gene>
<evidence type="ECO:0000313" key="2">
    <source>
        <dbReference type="EMBL" id="OPH82078.1"/>
    </source>
</evidence>
<feature type="transmembrane region" description="Helical" evidence="1">
    <location>
        <begin position="215"/>
        <end position="232"/>
    </location>
</feature>
<organism evidence="2 3">
    <name type="scientific">Nitrobacter vulgaris</name>
    <dbReference type="NCBI Taxonomy" id="29421"/>
    <lineage>
        <taxon>Bacteria</taxon>
        <taxon>Pseudomonadati</taxon>
        <taxon>Pseudomonadota</taxon>
        <taxon>Alphaproteobacteria</taxon>
        <taxon>Hyphomicrobiales</taxon>
        <taxon>Nitrobacteraceae</taxon>
        <taxon>Nitrobacter</taxon>
    </lineage>
</organism>
<feature type="transmembrane region" description="Helical" evidence="1">
    <location>
        <begin position="159"/>
        <end position="184"/>
    </location>
</feature>
<protein>
    <submittedName>
        <fullName evidence="2">Uncharacterized protein</fullName>
    </submittedName>
</protein>
<feature type="transmembrane region" description="Helical" evidence="1">
    <location>
        <begin position="191"/>
        <end position="209"/>
    </location>
</feature>
<feature type="transmembrane region" description="Helical" evidence="1">
    <location>
        <begin position="450"/>
        <end position="466"/>
    </location>
</feature>
<feature type="transmembrane region" description="Helical" evidence="1">
    <location>
        <begin position="51"/>
        <end position="70"/>
    </location>
</feature>
<feature type="transmembrane region" description="Helical" evidence="1">
    <location>
        <begin position="77"/>
        <end position="96"/>
    </location>
</feature>
<evidence type="ECO:0000313" key="3">
    <source>
        <dbReference type="Proteomes" id="UP000189940"/>
    </source>
</evidence>
<evidence type="ECO:0000256" key="1">
    <source>
        <dbReference type="SAM" id="Phobius"/>
    </source>
</evidence>
<accession>A0A1V4HVS2</accession>
<feature type="transmembrane region" description="Helical" evidence="1">
    <location>
        <begin position="239"/>
        <end position="256"/>
    </location>
</feature>
<sequence length="481" mass="52982">MPFTAWFSQFQILVVRWDLLGTAFFVAAAISGKLAATKLLGDVFPSWLLEIRLWATVAAAGLLLPLANSIRWNRWNAYTFGSIFVLVAYLILRAPFGATDLTALKVVDLIYLVILCYLMLIVASDAVRLAICGTTILIASGVLFVLALTGIATNPELNGMGWAAIGGPLTFYRLEFLGFSCALWMILRNKYYPAVGIILLGIFLFATLASLSKSAYGATIIVLLVLTAGLIAQRNWRPLATLVLTSLFVFAGWHTFLASNFYTRTNAAFTSQQTAPAEKDFTEIEKRYQLIRPSEQTGSQSLNKDNFLAPGFSFLTKLKWCVLDDPKGTEQATVTCHEKTMIDGTQRLFFLFKALETPSLFGHGLANFHVLALNPGASYRLEQYNYPHNVILELFYDAGIVGFSLLVVALVIAVASFFLMIRHEPALLAAGGFGLFIFLSSLAAGDFYDFRLFWFAALTWSTYAGASKLGNAMHTRKVGYA</sequence>
<feature type="transmembrane region" description="Helical" evidence="1">
    <location>
        <begin position="426"/>
        <end position="444"/>
    </location>
</feature>
<feature type="transmembrane region" description="Helical" evidence="1">
    <location>
        <begin position="129"/>
        <end position="153"/>
    </location>
</feature>
<keyword evidence="1" id="KW-1133">Transmembrane helix</keyword>
<dbReference type="RefSeq" id="WP_079447446.1">
    <property type="nucleotide sequence ID" value="NZ_MWPQ01000049.1"/>
</dbReference>
<proteinExistence type="predicted"/>
<comment type="caution">
    <text evidence="2">The sequence shown here is derived from an EMBL/GenBank/DDBJ whole genome shotgun (WGS) entry which is preliminary data.</text>
</comment>
<reference evidence="2 3" key="1">
    <citation type="submission" date="2017-02" db="EMBL/GenBank/DDBJ databases">
        <title>Genome sequence of the nitrite-oxidizing bacterium Nitrobacter vulgaris strain Ab1.</title>
        <authorList>
            <person name="Mellbye B.L."/>
            <person name="Davis E.W."/>
            <person name="Spieck E."/>
            <person name="Chang J.H."/>
            <person name="Bottomley P.J."/>
            <person name="Sayavedra-Soto L.A."/>
        </authorList>
    </citation>
    <scope>NUCLEOTIDE SEQUENCE [LARGE SCALE GENOMIC DNA]</scope>
    <source>
        <strain evidence="2 3">Ab1</strain>
    </source>
</reference>
<dbReference type="Proteomes" id="UP000189940">
    <property type="component" value="Unassembled WGS sequence"/>
</dbReference>
<dbReference type="AlphaFoldDB" id="A0A1V4HVS2"/>
<feature type="transmembrane region" description="Helical" evidence="1">
    <location>
        <begin position="102"/>
        <end position="122"/>
    </location>
</feature>
<feature type="transmembrane region" description="Helical" evidence="1">
    <location>
        <begin position="394"/>
        <end position="419"/>
    </location>
</feature>